<evidence type="ECO:0000313" key="1">
    <source>
        <dbReference type="EMBL" id="TGY87512.1"/>
    </source>
</evidence>
<sequence length="176" mass="20539">MKQYKFSVEEIKKLTKQMIVLIDTREKRNEHILSYFDKQGITYRKEKLDFGDYTFLLPSAATGQGDIYFHDSIVIERKASLEELSGNLAQKRQQFEAEFLKARNAGAKIYLMVEDVGGYTSIINHAYNTQLTPVSFMSSLKTWESRFGCNVQFIDSQYSGYFLYSTFSYFCREILK</sequence>
<protein>
    <submittedName>
        <fullName evidence="1">Uncharacterized protein</fullName>
    </submittedName>
</protein>
<reference evidence="1" key="1">
    <citation type="submission" date="2019-04" db="EMBL/GenBank/DDBJ databases">
        <title>Microbes associate with the intestines of laboratory mice.</title>
        <authorList>
            <person name="Navarre W."/>
            <person name="Wong E."/>
            <person name="Huang K."/>
            <person name="Tropini C."/>
            <person name="Ng K."/>
            <person name="Yu B."/>
        </authorList>
    </citation>
    <scope>NUCLEOTIDE SEQUENCE</scope>
    <source>
        <strain evidence="1">NM01_1-7b</strain>
    </source>
</reference>
<gene>
    <name evidence="1" type="ORF">E5329_26595</name>
</gene>
<dbReference type="EMBL" id="SRYA01000113">
    <property type="protein sequence ID" value="TGY87512.1"/>
    <property type="molecule type" value="Genomic_DNA"/>
</dbReference>
<accession>A0AC61RNK3</accession>
<dbReference type="Proteomes" id="UP000304953">
    <property type="component" value="Unassembled WGS sequence"/>
</dbReference>
<name>A0AC61RNK3_9FIRM</name>
<keyword evidence="2" id="KW-1185">Reference proteome</keyword>
<proteinExistence type="predicted"/>
<organism evidence="1 2">
    <name type="scientific">Petralouisia muris</name>
    <dbReference type="NCBI Taxonomy" id="3032872"/>
    <lineage>
        <taxon>Bacteria</taxon>
        <taxon>Bacillati</taxon>
        <taxon>Bacillota</taxon>
        <taxon>Clostridia</taxon>
        <taxon>Lachnospirales</taxon>
        <taxon>Lachnospiraceae</taxon>
        <taxon>Petralouisia</taxon>
    </lineage>
</organism>
<comment type="caution">
    <text evidence="1">The sequence shown here is derived from an EMBL/GenBank/DDBJ whole genome shotgun (WGS) entry which is preliminary data.</text>
</comment>
<evidence type="ECO:0000313" key="2">
    <source>
        <dbReference type="Proteomes" id="UP000304953"/>
    </source>
</evidence>